<dbReference type="AlphaFoldDB" id="A0A135I7L8"/>
<comment type="caution">
    <text evidence="1">The sequence shown here is derived from an EMBL/GenBank/DDBJ whole genome shotgun (WGS) entry which is preliminary data.</text>
</comment>
<dbReference type="EMBL" id="LNTY01000034">
    <property type="protein sequence ID" value="KXF81445.1"/>
    <property type="molecule type" value="Genomic_DNA"/>
</dbReference>
<dbReference type="Proteomes" id="UP000070529">
    <property type="component" value="Unassembled WGS sequence"/>
</dbReference>
<keyword evidence="2" id="KW-1185">Reference proteome</keyword>
<reference evidence="1 2" key="1">
    <citation type="submission" date="2015-11" db="EMBL/GenBank/DDBJ databases">
        <title>Genomic Taxonomy of the Vibrionaceae.</title>
        <authorList>
            <person name="Gomez-Gil B."/>
            <person name="Enciso-Ibarra J."/>
        </authorList>
    </citation>
    <scope>NUCLEOTIDE SEQUENCE [LARGE SCALE GENOMIC DNA]</scope>
    <source>
        <strain evidence="1 2">CAIM 912</strain>
    </source>
</reference>
<evidence type="ECO:0000313" key="2">
    <source>
        <dbReference type="Proteomes" id="UP000070529"/>
    </source>
</evidence>
<dbReference type="STRING" id="294935.ATN88_01585"/>
<evidence type="ECO:0000313" key="1">
    <source>
        <dbReference type="EMBL" id="KXF81445.1"/>
    </source>
</evidence>
<accession>A0A135I7L8</accession>
<organism evidence="1 2">
    <name type="scientific">Enterovibrio coralii</name>
    <dbReference type="NCBI Taxonomy" id="294935"/>
    <lineage>
        <taxon>Bacteria</taxon>
        <taxon>Pseudomonadati</taxon>
        <taxon>Pseudomonadota</taxon>
        <taxon>Gammaproteobacteria</taxon>
        <taxon>Vibrionales</taxon>
        <taxon>Vibrionaceae</taxon>
        <taxon>Enterovibrio</taxon>
    </lineage>
</organism>
<name>A0A135I7L8_9GAMM</name>
<gene>
    <name evidence="1" type="ORF">ATN88_01585</name>
</gene>
<sequence length="108" mass="12218">MIKEALQGGIQTERQVFSFVVTRSWYEQLGIFLLGALAIAWLSVFYIQKRTMKRASLAYTFGTPVVDIHQSQDLVSVPLDLEKEAREEFVAAEGRLVPEEREASSVEP</sequence>
<protein>
    <submittedName>
        <fullName evidence="1">Uncharacterized protein</fullName>
    </submittedName>
</protein>
<dbReference type="RefSeq" id="WP_067416403.1">
    <property type="nucleotide sequence ID" value="NZ_LNTY01000034.1"/>
</dbReference>
<proteinExistence type="predicted"/>